<accession>A0A068XZG9</accession>
<dbReference type="EMBL" id="LN902850">
    <property type="protein sequence ID" value="CDS35495.1"/>
    <property type="molecule type" value="Genomic_DNA"/>
</dbReference>
<protein>
    <submittedName>
        <fullName evidence="1">Hypothetical transcript</fullName>
    </submittedName>
</protein>
<evidence type="ECO:0000313" key="1">
    <source>
        <dbReference type="EMBL" id="CDS35495.1"/>
    </source>
</evidence>
<dbReference type="Proteomes" id="UP000017246">
    <property type="component" value="Unassembled WGS sequence"/>
</dbReference>
<name>A0A068XZG9_ECHMU</name>
<reference evidence="1" key="1">
    <citation type="journal article" date="2013" name="Nature">
        <title>The genomes of four tapeworm species reveal adaptations to parasitism.</title>
        <authorList>
            <person name="Tsai I.J."/>
            <person name="Zarowiecki M."/>
            <person name="Holroyd N."/>
            <person name="Garciarrubio A."/>
            <person name="Sanchez-Flores A."/>
            <person name="Brooks K.L."/>
            <person name="Tracey A."/>
            <person name="Bobes R.J."/>
            <person name="Fragoso G."/>
            <person name="Sciutto E."/>
            <person name="Aslett M."/>
            <person name="Beasley H."/>
            <person name="Bennett H.M."/>
            <person name="Cai J."/>
            <person name="Camicia F."/>
            <person name="Clark R."/>
            <person name="Cucher M."/>
            <person name="De Silva N."/>
            <person name="Day T.A."/>
            <person name="Deplazes P."/>
            <person name="Estrada K."/>
            <person name="Fernandez C."/>
            <person name="Holland P.W."/>
            <person name="Hou J."/>
            <person name="Hu S."/>
            <person name="Huckvale T."/>
            <person name="Hung S.S."/>
            <person name="Kamenetzky L."/>
            <person name="Keane J.A."/>
            <person name="Kiss F."/>
            <person name="Koziol U."/>
            <person name="Lambert O."/>
            <person name="Liu K."/>
            <person name="Luo X."/>
            <person name="Luo Y."/>
            <person name="Macchiaroli N."/>
            <person name="Nichol S."/>
            <person name="Paps J."/>
            <person name="Parkinson J."/>
            <person name="Pouchkina-Stantcheva N."/>
            <person name="Riddiford N."/>
            <person name="Rosenzvit M."/>
            <person name="Salinas G."/>
            <person name="Wasmuth J.D."/>
            <person name="Zamanian M."/>
            <person name="Zheng Y."/>
            <person name="Cai X."/>
            <person name="Soberon X."/>
            <person name="Olson P.D."/>
            <person name="Laclette J.P."/>
            <person name="Brehm K."/>
            <person name="Berriman M."/>
            <person name="Garciarrubio A."/>
            <person name="Bobes R.J."/>
            <person name="Fragoso G."/>
            <person name="Sanchez-Flores A."/>
            <person name="Estrada K."/>
            <person name="Cevallos M.A."/>
            <person name="Morett E."/>
            <person name="Gonzalez V."/>
            <person name="Portillo T."/>
            <person name="Ochoa-Leyva A."/>
            <person name="Jose M.V."/>
            <person name="Sciutto E."/>
            <person name="Landa A."/>
            <person name="Jimenez L."/>
            <person name="Valdes V."/>
            <person name="Carrero J.C."/>
            <person name="Larralde C."/>
            <person name="Morales-Montor J."/>
            <person name="Limon-Lason J."/>
            <person name="Soberon X."/>
            <person name="Laclette J.P."/>
        </authorList>
    </citation>
    <scope>NUCLEOTIDE SEQUENCE [LARGE SCALE GENOMIC DNA]</scope>
</reference>
<proteinExistence type="predicted"/>
<dbReference type="AlphaFoldDB" id="A0A068XZG9"/>
<sequence>MLQREIPAYTNGHWCAICKVPAGVSQPFPLKSHKLIPNFTSISCIRSPPSSVHNDRFSHRHPLRRF</sequence>
<keyword evidence="2" id="KW-1185">Reference proteome</keyword>
<reference evidence="1" key="2">
    <citation type="submission" date="2015-11" db="EMBL/GenBank/DDBJ databases">
        <authorList>
            <person name="Zhang Y."/>
            <person name="Guo Z."/>
        </authorList>
    </citation>
    <scope>NUCLEOTIDE SEQUENCE</scope>
</reference>
<evidence type="ECO:0000313" key="2">
    <source>
        <dbReference type="Proteomes" id="UP000017246"/>
    </source>
</evidence>
<gene>
    <name evidence="1" type="ORF">EmuJ_000296400</name>
</gene>
<organism evidence="1 2">
    <name type="scientific">Echinococcus multilocularis</name>
    <name type="common">Fox tapeworm</name>
    <dbReference type="NCBI Taxonomy" id="6211"/>
    <lineage>
        <taxon>Eukaryota</taxon>
        <taxon>Metazoa</taxon>
        <taxon>Spiralia</taxon>
        <taxon>Lophotrochozoa</taxon>
        <taxon>Platyhelminthes</taxon>
        <taxon>Cestoda</taxon>
        <taxon>Eucestoda</taxon>
        <taxon>Cyclophyllidea</taxon>
        <taxon>Taeniidae</taxon>
        <taxon>Echinococcus</taxon>
    </lineage>
</organism>